<dbReference type="InParanoid" id="E4UNA2"/>
<dbReference type="EMBL" id="DS989823">
    <property type="protein sequence ID" value="EFQ99563.1"/>
    <property type="molecule type" value="Genomic_DNA"/>
</dbReference>
<dbReference type="RefSeq" id="XP_003175046.1">
    <property type="nucleotide sequence ID" value="XM_003174998.1"/>
</dbReference>
<protein>
    <submittedName>
        <fullName evidence="1">Uncharacterized protein</fullName>
    </submittedName>
</protein>
<dbReference type="Proteomes" id="UP000002669">
    <property type="component" value="Unassembled WGS sequence"/>
</dbReference>
<dbReference type="HOGENOM" id="CLU_2305392_0_0_1"/>
<sequence>MGKYAPSGYVKRLTHTIHEIFKRGDVLLHAYWKEQIKRKKRGVGFSEKPCWQRRVQTEKLVRVSNDEGPNRLASPYRVNLNEARSIVQSADSTSNLETQG</sequence>
<gene>
    <name evidence="1" type="ORF">MGYG_02575</name>
</gene>
<dbReference type="AlphaFoldDB" id="E4UNA2"/>
<dbReference type="VEuPathDB" id="FungiDB:MGYG_02575"/>
<dbReference type="GeneID" id="10030349"/>
<reference evidence="2" key="1">
    <citation type="journal article" date="2012" name="MBio">
        <title>Comparative genome analysis of Trichophyton rubrum and related dermatophytes reveals candidate genes involved in infection.</title>
        <authorList>
            <person name="Martinez D.A."/>
            <person name="Oliver B.G."/>
            <person name="Graeser Y."/>
            <person name="Goldberg J.M."/>
            <person name="Li W."/>
            <person name="Martinez-Rossi N.M."/>
            <person name="Monod M."/>
            <person name="Shelest E."/>
            <person name="Barton R.C."/>
            <person name="Birch E."/>
            <person name="Brakhage A.A."/>
            <person name="Chen Z."/>
            <person name="Gurr S.J."/>
            <person name="Heiman D."/>
            <person name="Heitman J."/>
            <person name="Kosti I."/>
            <person name="Rossi A."/>
            <person name="Saif S."/>
            <person name="Samalova M."/>
            <person name="Saunders C.W."/>
            <person name="Shea T."/>
            <person name="Summerbell R.C."/>
            <person name="Xu J."/>
            <person name="Young S."/>
            <person name="Zeng Q."/>
            <person name="Birren B.W."/>
            <person name="Cuomo C.A."/>
            <person name="White T.C."/>
        </authorList>
    </citation>
    <scope>NUCLEOTIDE SEQUENCE [LARGE SCALE GENOMIC DNA]</scope>
    <source>
        <strain evidence="2">ATCC MYA-4604 / CBS 118893</strain>
    </source>
</reference>
<accession>E4UNA2</accession>
<evidence type="ECO:0000313" key="2">
    <source>
        <dbReference type="Proteomes" id="UP000002669"/>
    </source>
</evidence>
<proteinExistence type="predicted"/>
<name>E4UNA2_ARTGP</name>
<organism evidence="2">
    <name type="scientific">Arthroderma gypseum (strain ATCC MYA-4604 / CBS 118893)</name>
    <name type="common">Microsporum gypseum</name>
    <dbReference type="NCBI Taxonomy" id="535722"/>
    <lineage>
        <taxon>Eukaryota</taxon>
        <taxon>Fungi</taxon>
        <taxon>Dikarya</taxon>
        <taxon>Ascomycota</taxon>
        <taxon>Pezizomycotina</taxon>
        <taxon>Eurotiomycetes</taxon>
        <taxon>Eurotiomycetidae</taxon>
        <taxon>Onygenales</taxon>
        <taxon>Arthrodermataceae</taxon>
        <taxon>Nannizzia</taxon>
    </lineage>
</organism>
<keyword evidence="2" id="KW-1185">Reference proteome</keyword>
<evidence type="ECO:0000313" key="1">
    <source>
        <dbReference type="EMBL" id="EFQ99563.1"/>
    </source>
</evidence>